<evidence type="ECO:0000256" key="1">
    <source>
        <dbReference type="ARBA" id="ARBA00022801"/>
    </source>
</evidence>
<dbReference type="InterPro" id="IPR012341">
    <property type="entry name" value="6hp_glycosidase-like_sf"/>
</dbReference>
<dbReference type="PANTHER" id="PTHR41814:SF1">
    <property type="entry name" value="CELLULASE"/>
    <property type="match status" value="1"/>
</dbReference>
<organism evidence="3 4">
    <name type="scientific">Paraphoma chrysanthemicola</name>
    <dbReference type="NCBI Taxonomy" id="798071"/>
    <lineage>
        <taxon>Eukaryota</taxon>
        <taxon>Fungi</taxon>
        <taxon>Dikarya</taxon>
        <taxon>Ascomycota</taxon>
        <taxon>Pezizomycotina</taxon>
        <taxon>Dothideomycetes</taxon>
        <taxon>Pleosporomycetidae</taxon>
        <taxon>Pleosporales</taxon>
        <taxon>Pleosporineae</taxon>
        <taxon>Phaeosphaeriaceae</taxon>
        <taxon>Paraphoma</taxon>
    </lineage>
</organism>
<dbReference type="Proteomes" id="UP000813461">
    <property type="component" value="Unassembled WGS sequence"/>
</dbReference>
<accession>A0A8K0R0Z8</accession>
<name>A0A8K0R0Z8_9PLEO</name>
<evidence type="ECO:0000313" key="4">
    <source>
        <dbReference type="Proteomes" id="UP000813461"/>
    </source>
</evidence>
<protein>
    <submittedName>
        <fullName evidence="3">Six-hairpin glycosidase-like protein</fullName>
    </submittedName>
</protein>
<dbReference type="SUPFAM" id="SSF48208">
    <property type="entry name" value="Six-hairpin glycosidases"/>
    <property type="match status" value="1"/>
</dbReference>
<dbReference type="InterPro" id="IPR010905">
    <property type="entry name" value="Glyco_hydro_88"/>
</dbReference>
<dbReference type="OrthoDB" id="4138492at2759"/>
<gene>
    <name evidence="3" type="ORF">FB567DRAFT_500322</name>
</gene>
<feature type="chain" id="PRO_5035430958" evidence="2">
    <location>
        <begin position="19"/>
        <end position="379"/>
    </location>
</feature>
<keyword evidence="1" id="KW-0378">Hydrolase</keyword>
<reference evidence="3" key="1">
    <citation type="journal article" date="2021" name="Nat. Commun.">
        <title>Genetic determinants of endophytism in the Arabidopsis root mycobiome.</title>
        <authorList>
            <person name="Mesny F."/>
            <person name="Miyauchi S."/>
            <person name="Thiergart T."/>
            <person name="Pickel B."/>
            <person name="Atanasova L."/>
            <person name="Karlsson M."/>
            <person name="Huettel B."/>
            <person name="Barry K.W."/>
            <person name="Haridas S."/>
            <person name="Chen C."/>
            <person name="Bauer D."/>
            <person name="Andreopoulos W."/>
            <person name="Pangilinan J."/>
            <person name="LaButti K."/>
            <person name="Riley R."/>
            <person name="Lipzen A."/>
            <person name="Clum A."/>
            <person name="Drula E."/>
            <person name="Henrissat B."/>
            <person name="Kohler A."/>
            <person name="Grigoriev I.V."/>
            <person name="Martin F.M."/>
            <person name="Hacquard S."/>
        </authorList>
    </citation>
    <scope>NUCLEOTIDE SEQUENCE</scope>
    <source>
        <strain evidence="3">MPI-SDFR-AT-0120</strain>
    </source>
</reference>
<evidence type="ECO:0000256" key="2">
    <source>
        <dbReference type="SAM" id="SignalP"/>
    </source>
</evidence>
<dbReference type="GO" id="GO:0016798">
    <property type="term" value="F:hydrolase activity, acting on glycosyl bonds"/>
    <property type="evidence" value="ECO:0007669"/>
    <property type="project" value="UniProtKB-KW"/>
</dbReference>
<comment type="caution">
    <text evidence="3">The sequence shown here is derived from an EMBL/GenBank/DDBJ whole genome shotgun (WGS) entry which is preliminary data.</text>
</comment>
<proteinExistence type="predicted"/>
<keyword evidence="3" id="KW-0326">Glycosidase</keyword>
<dbReference type="PANTHER" id="PTHR41814">
    <property type="entry name" value="EXPRESSED PROTEIN"/>
    <property type="match status" value="1"/>
</dbReference>
<keyword evidence="4" id="KW-1185">Reference proteome</keyword>
<keyword evidence="2" id="KW-0732">Signal</keyword>
<dbReference type="Gene3D" id="1.50.10.10">
    <property type="match status" value="1"/>
</dbReference>
<feature type="signal peptide" evidence="2">
    <location>
        <begin position="1"/>
        <end position="18"/>
    </location>
</feature>
<dbReference type="AlphaFoldDB" id="A0A8K0R0Z8"/>
<evidence type="ECO:0000313" key="3">
    <source>
        <dbReference type="EMBL" id="KAH7082365.1"/>
    </source>
</evidence>
<sequence>MLFERTAVVALLSLGVQSASVCNNAINIGFNVQQVSALASSGSKASWETGTQSETLLELSDPFVSVFSDTAFPNGNIPKQATAGSTYAKRFIQTSGNTLAASSSSGDPASLGVAAILLGQSDSSSYSAAATRQVNTLLNNVPRWSNGAISHRNSDRQLWSDFIYMAPPTIAYQGVATKNQSLLRQAVTQISLYRDILRDPGTGLWRHIAGGNADTGTWSTGNGWALGGIARVLATIKHWPTSSGWTSEPQSLIGFAKEIIDGAIRVGPESRSGLLRNYISNASSFPEAAGTAMIAANIYRLAVLAPNVFATPQYLAWADARRAAVVKAVGSNGVLSPVINPYKYRDTSPYSGTSPEAQSFAVLMYAAYRDCICAGYCKA</sequence>
<dbReference type="GO" id="GO:0005975">
    <property type="term" value="P:carbohydrate metabolic process"/>
    <property type="evidence" value="ECO:0007669"/>
    <property type="project" value="InterPro"/>
</dbReference>
<dbReference type="Pfam" id="PF07470">
    <property type="entry name" value="Glyco_hydro_88"/>
    <property type="match status" value="1"/>
</dbReference>
<dbReference type="InterPro" id="IPR008928">
    <property type="entry name" value="6-hairpin_glycosidase_sf"/>
</dbReference>
<dbReference type="EMBL" id="JAGMVJ010000014">
    <property type="protein sequence ID" value="KAH7082365.1"/>
    <property type="molecule type" value="Genomic_DNA"/>
</dbReference>